<feature type="coiled-coil region" evidence="4">
    <location>
        <begin position="262"/>
        <end position="296"/>
    </location>
</feature>
<feature type="repeat" description="TPR" evidence="3">
    <location>
        <begin position="138"/>
        <end position="171"/>
    </location>
</feature>
<dbReference type="PANTHER" id="PTHR44858:SF1">
    <property type="entry name" value="UDP-N-ACETYLGLUCOSAMINE--PEPTIDE N-ACETYLGLUCOSAMINYLTRANSFERASE SPINDLY-RELATED"/>
    <property type="match status" value="1"/>
</dbReference>
<dbReference type="Proteomes" id="UP000663860">
    <property type="component" value="Unassembled WGS sequence"/>
</dbReference>
<protein>
    <submittedName>
        <fullName evidence="6">Uncharacterized protein</fullName>
    </submittedName>
</protein>
<dbReference type="EMBL" id="CAJOBB010001653">
    <property type="protein sequence ID" value="CAF3885786.1"/>
    <property type="molecule type" value="Genomic_DNA"/>
</dbReference>
<sequence>MAKASANTALTDPLENNNSTTVEVHEKEASTFVNSGRLHARNRDYSEAISDLKHATHLDSMNYEAFYYLGLIYIIKKEYTDASKVLKTAIEIGINANKGNIRHCYYKYAFACQNDDQLEEAIKYYTKYITNVDGANKYPGLLNRGICYDKLKQYDAALSDLNHALTLTPDQIKPYCLSCRAKVKAEMNNINGAFQDYDEAVHQVSAVIEQHDQINTMIDTRTTSSSIEDEITTDDLLNGIDPDSPLDILLNGLHKDDNGDSISAMRDYNRLLDEKAEELEKQVNELKSQKQLQTDLEKMKKITYHIDKAKLIQTNVDKHKKAMEKYSANENLKEYYCTIYYKLEEIFTACKTIASGRVKPMEGTLSNIAEVVTLLGEVISIVPVVGEPISLIAQPVTKILTAIDYKRQKNISSQIANLGSTLYLWEISQKVAETLTSKYEPLLSELIPPEEEQALVEQVSVENCYDCCTKPEWWKGKCLKKTKQKIFKEEVYIKQAREIAEYAVALILESLLKQKVVRNGEKSLDQQLIDFVCIPSEDRSKENNKVRTMFSERHILTKDTNKKWTLDGFYHRPGIVTQDQQYYDGLENSWKLYGYRNGTKEEAEQLGFASQK</sequence>
<dbReference type="Pfam" id="PF13181">
    <property type="entry name" value="TPR_8"/>
    <property type="match status" value="1"/>
</dbReference>
<dbReference type="InterPro" id="IPR011990">
    <property type="entry name" value="TPR-like_helical_dom_sf"/>
</dbReference>
<dbReference type="Pfam" id="PF13432">
    <property type="entry name" value="TPR_16"/>
    <property type="match status" value="1"/>
</dbReference>
<evidence type="ECO:0000256" key="2">
    <source>
        <dbReference type="ARBA" id="ARBA00022803"/>
    </source>
</evidence>
<dbReference type="Proteomes" id="UP000663868">
    <property type="component" value="Unassembled WGS sequence"/>
</dbReference>
<dbReference type="InterPro" id="IPR050498">
    <property type="entry name" value="Ycf3"/>
</dbReference>
<comment type="caution">
    <text evidence="6">The sequence shown here is derived from an EMBL/GenBank/DDBJ whole genome shotgun (WGS) entry which is preliminary data.</text>
</comment>
<evidence type="ECO:0000256" key="1">
    <source>
        <dbReference type="ARBA" id="ARBA00022737"/>
    </source>
</evidence>
<accession>A0A815PWD8</accession>
<keyword evidence="4" id="KW-0175">Coiled coil</keyword>
<dbReference type="PROSITE" id="PS50005">
    <property type="entry name" value="TPR"/>
    <property type="match status" value="3"/>
</dbReference>
<keyword evidence="2 3" id="KW-0802">TPR repeat</keyword>
<evidence type="ECO:0000313" key="8">
    <source>
        <dbReference type="Proteomes" id="UP000663860"/>
    </source>
</evidence>
<dbReference type="Gene3D" id="1.25.40.10">
    <property type="entry name" value="Tetratricopeptide repeat domain"/>
    <property type="match status" value="2"/>
</dbReference>
<dbReference type="SMART" id="SM00028">
    <property type="entry name" value="TPR"/>
    <property type="match status" value="4"/>
</dbReference>
<keyword evidence="1" id="KW-0677">Repeat</keyword>
<dbReference type="AlphaFoldDB" id="A0A815PWD8"/>
<dbReference type="PANTHER" id="PTHR44858">
    <property type="entry name" value="TETRATRICOPEPTIDE REPEAT PROTEIN 6"/>
    <property type="match status" value="1"/>
</dbReference>
<gene>
    <name evidence="6" type="ORF">IZO911_LOCUS42552</name>
    <name evidence="7" type="ORF">KXQ929_LOCUS22007</name>
</gene>
<name>A0A815PWD8_9BILA</name>
<feature type="repeat" description="TPR" evidence="3">
    <location>
        <begin position="29"/>
        <end position="62"/>
    </location>
</feature>
<dbReference type="SUPFAM" id="SSF48452">
    <property type="entry name" value="TPR-like"/>
    <property type="match status" value="1"/>
</dbReference>
<evidence type="ECO:0000256" key="5">
    <source>
        <dbReference type="SAM" id="MobiDB-lite"/>
    </source>
</evidence>
<feature type="repeat" description="TPR" evidence="3">
    <location>
        <begin position="63"/>
        <end position="96"/>
    </location>
</feature>
<evidence type="ECO:0000256" key="3">
    <source>
        <dbReference type="PROSITE-ProRule" id="PRU00339"/>
    </source>
</evidence>
<evidence type="ECO:0000256" key="4">
    <source>
        <dbReference type="SAM" id="Coils"/>
    </source>
</evidence>
<dbReference type="EMBL" id="CAJNOE010001853">
    <property type="protein sequence ID" value="CAF1454366.1"/>
    <property type="molecule type" value="Genomic_DNA"/>
</dbReference>
<reference evidence="6" key="1">
    <citation type="submission" date="2021-02" db="EMBL/GenBank/DDBJ databases">
        <authorList>
            <person name="Nowell W R."/>
        </authorList>
    </citation>
    <scope>NUCLEOTIDE SEQUENCE</scope>
</reference>
<dbReference type="InterPro" id="IPR019734">
    <property type="entry name" value="TPR_rpt"/>
</dbReference>
<evidence type="ECO:0000313" key="7">
    <source>
        <dbReference type="EMBL" id="CAF3885786.1"/>
    </source>
</evidence>
<evidence type="ECO:0000313" key="6">
    <source>
        <dbReference type="EMBL" id="CAF1454366.1"/>
    </source>
</evidence>
<feature type="region of interest" description="Disordered" evidence="5">
    <location>
        <begin position="1"/>
        <end position="22"/>
    </location>
</feature>
<proteinExistence type="predicted"/>
<organism evidence="6 8">
    <name type="scientific">Adineta steineri</name>
    <dbReference type="NCBI Taxonomy" id="433720"/>
    <lineage>
        <taxon>Eukaryota</taxon>
        <taxon>Metazoa</taxon>
        <taxon>Spiralia</taxon>
        <taxon>Gnathifera</taxon>
        <taxon>Rotifera</taxon>
        <taxon>Eurotatoria</taxon>
        <taxon>Bdelloidea</taxon>
        <taxon>Adinetida</taxon>
        <taxon>Adinetidae</taxon>
        <taxon>Adineta</taxon>
    </lineage>
</organism>